<comment type="similarity">
    <text evidence="2">Belongs to the ACC deaminase/D-cysteine desulfhydrase family.</text>
</comment>
<dbReference type="GO" id="GO:0019148">
    <property type="term" value="F:D-cysteine desulfhydrase activity"/>
    <property type="evidence" value="ECO:0007669"/>
    <property type="project" value="TreeGrafter"/>
</dbReference>
<dbReference type="PANTHER" id="PTHR43780">
    <property type="entry name" value="1-AMINOCYCLOPROPANE-1-CARBOXYLATE DEAMINASE-RELATED"/>
    <property type="match status" value="1"/>
</dbReference>
<evidence type="ECO:0000256" key="1">
    <source>
        <dbReference type="ARBA" id="ARBA00001933"/>
    </source>
</evidence>
<keyword evidence="8" id="KW-1185">Reference proteome</keyword>
<comment type="cofactor">
    <cofactor evidence="1">
        <name>pyridoxal 5'-phosphate</name>
        <dbReference type="ChEBI" id="CHEBI:597326"/>
    </cofactor>
</comment>
<comment type="caution">
    <text evidence="7">The sequence shown here is derived from an EMBL/GenBank/DDBJ whole genome shotgun (WGS) entry which is preliminary data.</text>
</comment>
<dbReference type="NCBIfam" id="TIGR01275">
    <property type="entry name" value="ACC_deam_rel"/>
    <property type="match status" value="1"/>
</dbReference>
<protein>
    <submittedName>
        <fullName evidence="7">D-cysteine desulfhydrase family protein</fullName>
    </submittedName>
</protein>
<sequence length="332" mass="36164">MFTFPKRLNLALTPTPLQYLTRVSAELGVNLWVKRDDLTGSTLSGNKVRKLEFVLAEAIEQGCNSIVTCGGLQSNHCRATALLGAQLGLKVALVLRGEEAGAADGNLLLDHLAGADIQMYPVREYRDSLGQLLNRAADKLKQQGCQPFVIPTGASDGIGIWGYIAAARELEADFSQHRIVPSHIVSATGSGGTQAGLTLGAHLLGWSTKVLGMAVCDDEAYFKAKVRSDMRDWYDRYQHMLSDSVDVEQCRIHVNDHYIGPGYAKAEHDVFETIAWLARTEGLVLDPVYTGKAFHGLVEEIKKGAMAGATDIVFVHTGGIFGVFPQRDQFDF</sequence>
<dbReference type="InterPro" id="IPR036052">
    <property type="entry name" value="TrpB-like_PALP_sf"/>
</dbReference>
<feature type="active site" description="Nucleophile" evidence="4">
    <location>
        <position position="74"/>
    </location>
</feature>
<keyword evidence="3 5" id="KW-0663">Pyridoxal phosphate</keyword>
<dbReference type="Proteomes" id="UP000787472">
    <property type="component" value="Unassembled WGS sequence"/>
</dbReference>
<feature type="modified residue" description="N6-(pyridoxal phosphate)lysine" evidence="5">
    <location>
        <position position="47"/>
    </location>
</feature>
<dbReference type="SUPFAM" id="SSF53686">
    <property type="entry name" value="Tryptophan synthase beta subunit-like PLP-dependent enzymes"/>
    <property type="match status" value="1"/>
</dbReference>
<dbReference type="Gene3D" id="3.40.50.1100">
    <property type="match status" value="2"/>
</dbReference>
<dbReference type="PIRSF" id="PIRSF006278">
    <property type="entry name" value="ACCD_DCysDesulf"/>
    <property type="match status" value="1"/>
</dbReference>
<proteinExistence type="inferred from homology"/>
<evidence type="ECO:0000256" key="4">
    <source>
        <dbReference type="PIRSR" id="PIRSR006278-1"/>
    </source>
</evidence>
<evidence type="ECO:0000256" key="5">
    <source>
        <dbReference type="PIRSR" id="PIRSR006278-2"/>
    </source>
</evidence>
<feature type="domain" description="Tryptophan synthase beta chain-like PALP" evidence="6">
    <location>
        <begin position="10"/>
        <end position="318"/>
    </location>
</feature>
<dbReference type="RefSeq" id="WP_167183820.1">
    <property type="nucleotide sequence ID" value="NZ_JAAONZ010000004.1"/>
</dbReference>
<dbReference type="EMBL" id="JAAONZ010000004">
    <property type="protein sequence ID" value="NHO65256.1"/>
    <property type="molecule type" value="Genomic_DNA"/>
</dbReference>
<evidence type="ECO:0000256" key="3">
    <source>
        <dbReference type="ARBA" id="ARBA00022898"/>
    </source>
</evidence>
<name>A0A9E5MGX3_9GAMM</name>
<reference evidence="7" key="1">
    <citation type="submission" date="2020-03" db="EMBL/GenBank/DDBJ databases">
        <authorList>
            <person name="Guo F."/>
        </authorList>
    </citation>
    <scope>NUCLEOTIDE SEQUENCE</scope>
    <source>
        <strain evidence="7">JCM 30134</strain>
    </source>
</reference>
<accession>A0A9E5MGX3</accession>
<evidence type="ECO:0000259" key="6">
    <source>
        <dbReference type="Pfam" id="PF00291"/>
    </source>
</evidence>
<organism evidence="7 8">
    <name type="scientific">Pseudomaricurvus hydrocarbonicus</name>
    <dbReference type="NCBI Taxonomy" id="1470433"/>
    <lineage>
        <taxon>Bacteria</taxon>
        <taxon>Pseudomonadati</taxon>
        <taxon>Pseudomonadota</taxon>
        <taxon>Gammaproteobacteria</taxon>
        <taxon>Cellvibrionales</taxon>
        <taxon>Cellvibrionaceae</taxon>
        <taxon>Pseudomaricurvus</taxon>
    </lineage>
</organism>
<evidence type="ECO:0000313" key="7">
    <source>
        <dbReference type="EMBL" id="NHO65256.1"/>
    </source>
</evidence>
<dbReference type="AlphaFoldDB" id="A0A9E5MGX3"/>
<dbReference type="Pfam" id="PF00291">
    <property type="entry name" value="PALP"/>
    <property type="match status" value="1"/>
</dbReference>
<evidence type="ECO:0000313" key="8">
    <source>
        <dbReference type="Proteomes" id="UP000787472"/>
    </source>
</evidence>
<evidence type="ECO:0000256" key="2">
    <source>
        <dbReference type="ARBA" id="ARBA00008639"/>
    </source>
</evidence>
<dbReference type="InterPro" id="IPR027278">
    <property type="entry name" value="ACCD_DCysDesulf"/>
</dbReference>
<dbReference type="InterPro" id="IPR001926">
    <property type="entry name" value="TrpB-like_PALP"/>
</dbReference>
<gene>
    <name evidence="7" type="ORF">G8770_06840</name>
</gene>
<dbReference type="InterPro" id="IPR005966">
    <property type="entry name" value="D-Cys_desShydrase"/>
</dbReference>
<dbReference type="PANTHER" id="PTHR43780:SF2">
    <property type="entry name" value="1-AMINOCYCLOPROPANE-1-CARBOXYLATE DEAMINASE-RELATED"/>
    <property type="match status" value="1"/>
</dbReference>